<dbReference type="PIRSF" id="PIRSF037568">
    <property type="entry name" value="Rho_kinase"/>
    <property type="match status" value="1"/>
</dbReference>
<evidence type="ECO:0000259" key="32">
    <source>
        <dbReference type="PROSITE" id="PS50003"/>
    </source>
</evidence>
<evidence type="ECO:0000256" key="16">
    <source>
        <dbReference type="ARBA" id="ARBA00022840"/>
    </source>
</evidence>
<dbReference type="GO" id="GO:0048511">
    <property type="term" value="P:rhythmic process"/>
    <property type="evidence" value="ECO:0007669"/>
    <property type="project" value="UniProtKB-KW"/>
</dbReference>
<feature type="coiled-coil region" evidence="30">
    <location>
        <begin position="427"/>
        <end position="1008"/>
    </location>
</feature>
<evidence type="ECO:0000256" key="2">
    <source>
        <dbReference type="ARBA" id="ARBA00004123"/>
    </source>
</evidence>
<dbReference type="GO" id="GO:0008270">
    <property type="term" value="F:zinc ion binding"/>
    <property type="evidence" value="ECO:0007669"/>
    <property type="project" value="UniProtKB-KW"/>
</dbReference>
<dbReference type="GO" id="GO:0005524">
    <property type="term" value="F:ATP binding"/>
    <property type="evidence" value="ECO:0007669"/>
    <property type="project" value="UniProtKB-UniRule"/>
</dbReference>
<evidence type="ECO:0000259" key="34">
    <source>
        <dbReference type="PROSITE" id="PS50081"/>
    </source>
</evidence>
<accession>A0A8C2KU07</accession>
<keyword evidence="10 25" id="KW-0808">Transferase</keyword>
<dbReference type="InterPro" id="IPR050839">
    <property type="entry name" value="Rho-assoc_Ser/Thr_Kinase"/>
</dbReference>
<dbReference type="GO" id="GO:0005634">
    <property type="term" value="C:nucleus"/>
    <property type="evidence" value="ECO:0007669"/>
    <property type="project" value="UniProtKB-SubCell"/>
</dbReference>
<reference evidence="37" key="1">
    <citation type="submission" date="2025-08" db="UniProtKB">
        <authorList>
            <consortium name="Ensembl"/>
        </authorList>
    </citation>
    <scope>IDENTIFICATION</scope>
</reference>
<dbReference type="Proteomes" id="UP000694701">
    <property type="component" value="Unplaced"/>
</dbReference>
<evidence type="ECO:0000313" key="37">
    <source>
        <dbReference type="Ensembl" id="ENSCCRP00020113062.1"/>
    </source>
</evidence>
<dbReference type="GO" id="GO:0032956">
    <property type="term" value="P:regulation of actin cytoskeleton organization"/>
    <property type="evidence" value="ECO:0007669"/>
    <property type="project" value="InterPro"/>
</dbReference>
<dbReference type="PROSITE" id="PS00108">
    <property type="entry name" value="PROTEIN_KINASE_ST"/>
    <property type="match status" value="1"/>
</dbReference>
<dbReference type="SUPFAM" id="SSF57889">
    <property type="entry name" value="Cysteine-rich domain"/>
    <property type="match status" value="1"/>
</dbReference>
<evidence type="ECO:0000259" key="35">
    <source>
        <dbReference type="PROSITE" id="PS51285"/>
    </source>
</evidence>
<evidence type="ECO:0000256" key="27">
    <source>
        <dbReference type="PIRSR" id="PIRSR037568-2"/>
    </source>
</evidence>
<feature type="domain" description="PH" evidence="32">
    <location>
        <begin position="1139"/>
        <end position="1337"/>
    </location>
</feature>
<dbReference type="FunFam" id="1.20.5.340:FF:000016">
    <property type="entry name" value="Rho-associated protein kinase 2"/>
    <property type="match status" value="1"/>
</dbReference>
<dbReference type="InterPro" id="IPR011993">
    <property type="entry name" value="PH-like_dom_sf"/>
</dbReference>
<dbReference type="PROSITE" id="PS50011">
    <property type="entry name" value="PROTEIN_KINASE_DOM"/>
    <property type="match status" value="1"/>
</dbReference>
<feature type="domain" description="Protein kinase" evidence="33">
    <location>
        <begin position="78"/>
        <end position="340"/>
    </location>
</feature>
<comment type="function">
    <text evidence="25">Protein kinase which is a key regulator of actin cytoskeleton and cell polarity.</text>
</comment>
<comment type="subunit">
    <text evidence="25">Homodimer.</text>
</comment>
<dbReference type="InterPro" id="IPR020684">
    <property type="entry name" value="ROCK1/ROCK2"/>
</dbReference>
<feature type="region of interest" description="Disordered" evidence="31">
    <location>
        <begin position="1030"/>
        <end position="1053"/>
    </location>
</feature>
<dbReference type="FunFam" id="3.30.60.20:FF:000036">
    <property type="entry name" value="Rho-associated protein kinase 1"/>
    <property type="match status" value="1"/>
</dbReference>
<comment type="activity regulation">
    <text evidence="25">Activated by RHOA binding. Inhibited by Y-27632.</text>
</comment>
<evidence type="ECO:0000256" key="17">
    <source>
        <dbReference type="ARBA" id="ARBA00022842"/>
    </source>
</evidence>
<organism evidence="37 38">
    <name type="scientific">Cyprinus carpio</name>
    <name type="common">Common carp</name>
    <dbReference type="NCBI Taxonomy" id="7962"/>
    <lineage>
        <taxon>Eukaryota</taxon>
        <taxon>Metazoa</taxon>
        <taxon>Chordata</taxon>
        <taxon>Craniata</taxon>
        <taxon>Vertebrata</taxon>
        <taxon>Euteleostomi</taxon>
        <taxon>Actinopterygii</taxon>
        <taxon>Neopterygii</taxon>
        <taxon>Teleostei</taxon>
        <taxon>Ostariophysi</taxon>
        <taxon>Cypriniformes</taxon>
        <taxon>Cyprinidae</taxon>
        <taxon>Cyprininae</taxon>
        <taxon>Cyprinus</taxon>
    </lineage>
</organism>
<dbReference type="Gene3D" id="1.20.5.340">
    <property type="match status" value="1"/>
</dbReference>
<dbReference type="SUPFAM" id="SSF50729">
    <property type="entry name" value="PH domain-like"/>
    <property type="match status" value="1"/>
</dbReference>
<dbReference type="GO" id="GO:0005886">
    <property type="term" value="C:plasma membrane"/>
    <property type="evidence" value="ECO:0007669"/>
    <property type="project" value="UniProtKB-SubCell"/>
</dbReference>
<dbReference type="FunFam" id="3.30.200.20:FF:001759">
    <property type="entry name" value="Rho-associated, coiled-coil-containing protein kinase 2b"/>
    <property type="match status" value="1"/>
</dbReference>
<dbReference type="InterPro" id="IPR000719">
    <property type="entry name" value="Prot_kinase_dom"/>
</dbReference>
<evidence type="ECO:0000256" key="8">
    <source>
        <dbReference type="ARBA" id="ARBA00022527"/>
    </source>
</evidence>
<evidence type="ECO:0000256" key="7">
    <source>
        <dbReference type="ARBA" id="ARBA00022490"/>
    </source>
</evidence>
<dbReference type="Gene3D" id="3.30.200.20">
    <property type="entry name" value="Phosphorylase Kinase, domain 1"/>
    <property type="match status" value="1"/>
</dbReference>
<evidence type="ECO:0000256" key="24">
    <source>
        <dbReference type="ARBA" id="ARBA00048679"/>
    </source>
</evidence>
<evidence type="ECO:0000256" key="26">
    <source>
        <dbReference type="PIRSR" id="PIRSR037568-1"/>
    </source>
</evidence>
<comment type="similarity">
    <text evidence="5 25">Belongs to the protein kinase superfamily. AGC Ser/Thr protein kinase family.</text>
</comment>
<dbReference type="GO" id="GO:0031267">
    <property type="term" value="F:small GTPase binding"/>
    <property type="evidence" value="ECO:0007669"/>
    <property type="project" value="InterPro"/>
</dbReference>
<dbReference type="SMART" id="SM00109">
    <property type="entry name" value="C1"/>
    <property type="match status" value="1"/>
</dbReference>
<dbReference type="SMART" id="SM00220">
    <property type="entry name" value="S_TKc"/>
    <property type="match status" value="1"/>
</dbReference>
<dbReference type="PANTHER" id="PTHR22988:SF28">
    <property type="entry name" value="RHO-ASSOCIATED PROTEIN KINASE 2"/>
    <property type="match status" value="1"/>
</dbReference>
<dbReference type="FunFam" id="1.10.510.10:FF:000047">
    <property type="entry name" value="Rho-associated protein kinase 1"/>
    <property type="match status" value="1"/>
</dbReference>
<keyword evidence="9" id="KW-0597">Phosphoprotein</keyword>
<dbReference type="PROSITE" id="PS51285">
    <property type="entry name" value="AGC_KINASE_CTER"/>
    <property type="match status" value="1"/>
</dbReference>
<keyword evidence="8 25" id="KW-0723">Serine/threonine-protein kinase</keyword>
<dbReference type="GO" id="GO:0072518">
    <property type="term" value="F:Rho-dependent protein serine/threonine kinase activity"/>
    <property type="evidence" value="ECO:0007669"/>
    <property type="project" value="TreeGrafter"/>
</dbReference>
<keyword evidence="19" id="KW-0090">Biological rhythms</keyword>
<dbReference type="Gene3D" id="2.30.29.30">
    <property type="entry name" value="Pleckstrin-homology domain (PH domain)/Phosphotyrosine-binding domain (PTB)"/>
    <property type="match status" value="1"/>
</dbReference>
<comment type="catalytic activity">
    <reaction evidence="24 25">
        <text>L-seryl-[protein] + ATP = O-phospho-L-seryl-[protein] + ADP + H(+)</text>
        <dbReference type="Rhea" id="RHEA:17989"/>
        <dbReference type="Rhea" id="RHEA-COMP:9863"/>
        <dbReference type="Rhea" id="RHEA-COMP:11604"/>
        <dbReference type="ChEBI" id="CHEBI:15378"/>
        <dbReference type="ChEBI" id="CHEBI:29999"/>
        <dbReference type="ChEBI" id="CHEBI:30616"/>
        <dbReference type="ChEBI" id="CHEBI:83421"/>
        <dbReference type="ChEBI" id="CHEBI:456216"/>
        <dbReference type="EC" id="2.7.11.1"/>
    </reaction>
</comment>
<evidence type="ECO:0000256" key="19">
    <source>
        <dbReference type="ARBA" id="ARBA00023108"/>
    </source>
</evidence>
<evidence type="ECO:0000259" key="36">
    <source>
        <dbReference type="PROSITE" id="PS51859"/>
    </source>
</evidence>
<comment type="cofactor">
    <cofactor evidence="1 25">
        <name>Mg(2+)</name>
        <dbReference type="ChEBI" id="CHEBI:18420"/>
    </cofactor>
</comment>
<keyword evidence="21 25" id="KW-0206">Cytoskeleton</keyword>
<evidence type="ECO:0000256" key="18">
    <source>
        <dbReference type="ARBA" id="ARBA00023054"/>
    </source>
</evidence>
<evidence type="ECO:0000256" key="13">
    <source>
        <dbReference type="ARBA" id="ARBA00022771"/>
    </source>
</evidence>
<dbReference type="InterPro" id="IPR037311">
    <property type="entry name" value="ROCK2_HR1"/>
</dbReference>
<comment type="subcellular location">
    <subcellularLocation>
        <location evidence="3">Cell membrane</location>
        <topology evidence="3">Peripheral membrane protein</topology>
    </subcellularLocation>
    <subcellularLocation>
        <location evidence="4">Cytoplasm</location>
        <location evidence="4">Cytoskeleton</location>
    </subcellularLocation>
    <subcellularLocation>
        <location evidence="2">Nucleus</location>
    </subcellularLocation>
</comment>
<dbReference type="PROSITE" id="PS50003">
    <property type="entry name" value="PH_DOMAIN"/>
    <property type="match status" value="1"/>
</dbReference>
<evidence type="ECO:0000256" key="25">
    <source>
        <dbReference type="PIRNR" id="PIRNR037568"/>
    </source>
</evidence>
<evidence type="ECO:0000256" key="20">
    <source>
        <dbReference type="ARBA" id="ARBA00023136"/>
    </source>
</evidence>
<dbReference type="FunFam" id="1.20.5.730:FF:000001">
    <property type="entry name" value="rho-associated protein kinase 2"/>
    <property type="match status" value="1"/>
</dbReference>
<keyword evidence="17 25" id="KW-0460">Magnesium</keyword>
<keyword evidence="15" id="KW-0862">Zinc</keyword>
<feature type="binding site" evidence="27 29">
    <location>
        <position position="107"/>
    </location>
    <ligand>
        <name>ATP</name>
        <dbReference type="ChEBI" id="CHEBI:30616"/>
    </ligand>
</feature>
<evidence type="ECO:0000256" key="9">
    <source>
        <dbReference type="ARBA" id="ARBA00022553"/>
    </source>
</evidence>
<dbReference type="Pfam" id="PF25346">
    <property type="entry name" value="PH_MRCK"/>
    <property type="match status" value="1"/>
</dbReference>
<keyword evidence="20" id="KW-0472">Membrane</keyword>
<evidence type="ECO:0000256" key="10">
    <source>
        <dbReference type="ARBA" id="ARBA00022679"/>
    </source>
</evidence>
<evidence type="ECO:0000256" key="14">
    <source>
        <dbReference type="ARBA" id="ARBA00022777"/>
    </source>
</evidence>
<dbReference type="Ensembl" id="ENSCCRT00020123396.1">
    <property type="protein sequence ID" value="ENSCCRP00020113062.1"/>
    <property type="gene ID" value="ENSCCRG00020047292.1"/>
</dbReference>
<evidence type="ECO:0000313" key="38">
    <source>
        <dbReference type="Proteomes" id="UP000694701"/>
    </source>
</evidence>
<dbReference type="SMART" id="SM00233">
    <property type="entry name" value="PH"/>
    <property type="match status" value="1"/>
</dbReference>
<dbReference type="GO" id="GO:0030866">
    <property type="term" value="P:cortical actin cytoskeleton organization"/>
    <property type="evidence" value="ECO:0007669"/>
    <property type="project" value="TreeGrafter"/>
</dbReference>
<evidence type="ECO:0000256" key="11">
    <source>
        <dbReference type="ARBA" id="ARBA00022723"/>
    </source>
</evidence>
<dbReference type="EC" id="2.7.11.1" evidence="25"/>
<dbReference type="GO" id="GO:0010825">
    <property type="term" value="P:positive regulation of centrosome duplication"/>
    <property type="evidence" value="ECO:0007669"/>
    <property type="project" value="InterPro"/>
</dbReference>
<keyword evidence="12 25" id="KW-0547">Nucleotide-binding</keyword>
<dbReference type="InterPro" id="IPR002219">
    <property type="entry name" value="PKC_DAG/PE"/>
</dbReference>
<dbReference type="CDD" id="cd01242">
    <property type="entry name" value="PH_ROCK"/>
    <property type="match status" value="1"/>
</dbReference>
<dbReference type="InterPro" id="IPR057529">
    <property type="entry name" value="MRCK/ROCK_PH"/>
</dbReference>
<evidence type="ECO:0000259" key="33">
    <source>
        <dbReference type="PROSITE" id="PS50011"/>
    </source>
</evidence>
<keyword evidence="11 25" id="KW-0479">Metal-binding</keyword>
<dbReference type="FunFam" id="2.30.29.30:FF:000033">
    <property type="entry name" value="Rho-associated protein kinase 2"/>
    <property type="match status" value="1"/>
</dbReference>
<dbReference type="GO" id="GO:0031032">
    <property type="term" value="P:actomyosin structure organization"/>
    <property type="evidence" value="ECO:0007669"/>
    <property type="project" value="TreeGrafter"/>
</dbReference>
<feature type="domain" description="Phorbol-ester/DAG-type" evidence="34">
    <location>
        <begin position="1248"/>
        <end position="1303"/>
    </location>
</feature>
<comment type="catalytic activity">
    <reaction evidence="23 25">
        <text>L-threonyl-[protein] + ATP = O-phospho-L-threonyl-[protein] + ADP + H(+)</text>
        <dbReference type="Rhea" id="RHEA:46608"/>
        <dbReference type="Rhea" id="RHEA-COMP:11060"/>
        <dbReference type="Rhea" id="RHEA-COMP:11605"/>
        <dbReference type="ChEBI" id="CHEBI:15378"/>
        <dbReference type="ChEBI" id="CHEBI:30013"/>
        <dbReference type="ChEBI" id="CHEBI:30616"/>
        <dbReference type="ChEBI" id="CHEBI:61977"/>
        <dbReference type="ChEBI" id="CHEBI:456216"/>
        <dbReference type="EC" id="2.7.11.1"/>
    </reaction>
</comment>
<protein>
    <recommendedName>
        <fullName evidence="25">Rho-associated protein kinase</fullName>
        <ecNumber evidence="25">2.7.11.1</ecNumber>
    </recommendedName>
</protein>
<evidence type="ECO:0000256" key="31">
    <source>
        <dbReference type="SAM" id="MobiDB-lite"/>
    </source>
</evidence>
<dbReference type="Gene3D" id="1.10.510.10">
    <property type="entry name" value="Transferase(Phosphotransferase) domain 1"/>
    <property type="match status" value="1"/>
</dbReference>
<keyword evidence="16 25" id="KW-0067">ATP-binding</keyword>
<dbReference type="CDD" id="cd11638">
    <property type="entry name" value="HR1_ROCK2"/>
    <property type="match status" value="1"/>
</dbReference>
<evidence type="ECO:0000256" key="4">
    <source>
        <dbReference type="ARBA" id="ARBA00004245"/>
    </source>
</evidence>
<dbReference type="GO" id="GO:0000281">
    <property type="term" value="P:mitotic cytokinesis"/>
    <property type="evidence" value="ECO:0007669"/>
    <property type="project" value="TreeGrafter"/>
</dbReference>
<dbReference type="SMART" id="SM00133">
    <property type="entry name" value="S_TK_X"/>
    <property type="match status" value="1"/>
</dbReference>
<dbReference type="InterPro" id="IPR011009">
    <property type="entry name" value="Kinase-like_dom_sf"/>
</dbReference>
<evidence type="ECO:0000256" key="6">
    <source>
        <dbReference type="ARBA" id="ARBA00022475"/>
    </source>
</evidence>
<proteinExistence type="inferred from homology"/>
<dbReference type="FunFam" id="3.30.200.20:FF:000072">
    <property type="entry name" value="Rho-associated protein kinase 2"/>
    <property type="match status" value="1"/>
</dbReference>
<dbReference type="InterPro" id="IPR008271">
    <property type="entry name" value="Ser/Thr_kinase_AS"/>
</dbReference>
<dbReference type="InterPro" id="IPR046349">
    <property type="entry name" value="C1-like_sf"/>
</dbReference>
<evidence type="ECO:0000256" key="3">
    <source>
        <dbReference type="ARBA" id="ARBA00004202"/>
    </source>
</evidence>
<evidence type="ECO:0000256" key="5">
    <source>
        <dbReference type="ARBA" id="ARBA00009903"/>
    </source>
</evidence>
<feature type="active site" description="Proton acceptor" evidence="26">
    <location>
        <position position="200"/>
    </location>
</feature>
<keyword evidence="14 25" id="KW-0418">Kinase</keyword>
<sequence>MSLGAERRMENRLRKLEAMLKEPRSAINLESLLDSMNAMVLDLDFPALRKNKNIETFLNRYEKVMGHMRELQMKPEDFDRVKVIGRGAFGEVQLVRHKASQKVYAMKVLSKFEMIKRSDSAFFWEERDIMAFADSPWVVQLCCAFQDDRSLYMVMEYMPGGDLVNLTSTYDVPEKWAKFYTAEVVLALDAIHSMGFVHRDIKPDNMLLDCYGHLKLADFGTCMKMDGTGMVHCDTAVGTPDYISPEVLKSQGGDGYYGRECDWWSVGVFIYEMLVGDTPFYADSLVGTYSKIMDHKNSLNFPDDVEISQEAKNIICAFLTDREVRLGRNGVEEIKRHPFFKNDQWTFSTIRETAAPVVPELSSDIDTSNFDEIEEDKGEVETFPTPKAFVGNQLPFVGFTYFKEDQLLNAVNSSAMKKDPVSKTEDSLALQKKLHSLEEQLNNEMQAKDELEQKYRSNCSRLEKITKELDEEINSRKGLETTLRQLEREKALLQHKSVESHRRAESEADRKRCLENEVNSLRDQLDEMKKKNQNSHISNEKNIHLQKQLDEANASLRAESDAAARLRKAQTESSKQLQQLEAHVRELQDKCCMLENSKLTLERDNISLQAALDSEKREHTQGSETISDLQARISGLEEEVKQVRQALSKAETEKRQLQEKLTDLEKEKSNNQIDMTYKLKILQQGLEQEEAAHKATKARLADKNKISESIEGAKSEAVKELEQKLQEERSSKLRVENRVLELEKKNSMLDCDYKQSLQKLEELRRHKERLTEEMKNLSLKIEQEIQKRALTQNDLKVQNQQLSTLRTSEKQLKQEINHLLEIKRSLEKQNMELRKERQDSDGQMKELQDQLEAEQYFSTLYKTQVRELKEECEEKNKLYKDMQQSLQELQEERDSLAAQLEITLTKADSEQLARSIAEEQYSDLEKEKIMKELEIKEMMARHRQELAEKDTTITSLEEANRTLTNDVANLANEKEELNNKLKETHDYLQNLKNEEQSIVQVKLALEKQLQSERTLKTQAVNKLAEIMNRKEVRGGGSRRGNDTDVRRKEKENRKLQLELRSEREKLNSSIIKYQREINDMQAQLADESQVRVELQMALDSKDSDIEQLRSLLNSLNVQSLDSASMSSGPDMDTDESLPETRLEGWLSLPVRNNTKRFGWERKYVVVSSKKILFYNSEQDKEHSNPYMVLDIDKLFHVRSVTQTDVYRADAKEIPRIFQILYANEGESKKEQELEALPGDKSSYICHKGHEFIPTLYHFPTNCEACTKPLWNMFKPPPALECRRCHIKCHKDHMDKKEEVIAPCKVNYDVSTAKNLLLLALSQEEQQKWVSRLMKKIPKKPPAPDAPHRSSPRVPVKVQNSQSLKRSSRQIPPGKPS</sequence>
<dbReference type="GO" id="GO:0006939">
    <property type="term" value="P:smooth muscle contraction"/>
    <property type="evidence" value="ECO:0007669"/>
    <property type="project" value="InterPro"/>
</dbReference>
<evidence type="ECO:0000256" key="1">
    <source>
        <dbReference type="ARBA" id="ARBA00001946"/>
    </source>
</evidence>
<evidence type="ECO:0000256" key="21">
    <source>
        <dbReference type="ARBA" id="ARBA00023212"/>
    </source>
</evidence>
<evidence type="ECO:0000256" key="30">
    <source>
        <dbReference type="SAM" id="Coils"/>
    </source>
</evidence>
<dbReference type="PANTHER" id="PTHR22988">
    <property type="entry name" value="MYOTONIC DYSTROPHY S/T KINASE-RELATED"/>
    <property type="match status" value="1"/>
</dbReference>
<gene>
    <name evidence="37" type="primary">rock2a</name>
</gene>
<dbReference type="GO" id="GO:1901888">
    <property type="term" value="P:regulation of cell junction assembly"/>
    <property type="evidence" value="ECO:0007669"/>
    <property type="project" value="TreeGrafter"/>
</dbReference>
<dbReference type="InterPro" id="IPR017892">
    <property type="entry name" value="Pkinase_C"/>
</dbReference>
<keyword evidence="18 28" id="KW-0175">Coiled coil</keyword>
<evidence type="ECO:0000256" key="22">
    <source>
        <dbReference type="ARBA" id="ARBA00023242"/>
    </source>
</evidence>
<dbReference type="Gene3D" id="1.20.5.730">
    <property type="entry name" value="Single helix bin"/>
    <property type="match status" value="1"/>
</dbReference>
<dbReference type="GO" id="GO:0048598">
    <property type="term" value="P:embryonic morphogenesis"/>
    <property type="evidence" value="ECO:0007669"/>
    <property type="project" value="TreeGrafter"/>
</dbReference>
<feature type="region of interest" description="Disordered" evidence="31">
    <location>
        <begin position="1333"/>
        <end position="1376"/>
    </location>
</feature>
<dbReference type="InterPro" id="IPR015008">
    <property type="entry name" value="ROCK_Rho-bd_dom"/>
</dbReference>
<dbReference type="Pfam" id="PF08912">
    <property type="entry name" value="Rho_Binding"/>
    <property type="match status" value="1"/>
</dbReference>
<evidence type="ECO:0000256" key="12">
    <source>
        <dbReference type="ARBA" id="ARBA00022741"/>
    </source>
</evidence>
<dbReference type="InterPro" id="IPR001849">
    <property type="entry name" value="PH_domain"/>
</dbReference>
<dbReference type="CDD" id="cd22250">
    <property type="entry name" value="ROCK_SBD"/>
    <property type="match status" value="1"/>
</dbReference>
<dbReference type="Pfam" id="PF00433">
    <property type="entry name" value="Pkinase_C"/>
    <property type="match status" value="1"/>
</dbReference>
<keyword evidence="6" id="KW-1003">Cell membrane</keyword>
<dbReference type="GO" id="GO:0005737">
    <property type="term" value="C:cytoplasm"/>
    <property type="evidence" value="ECO:0007669"/>
    <property type="project" value="TreeGrafter"/>
</dbReference>
<evidence type="ECO:0000256" key="23">
    <source>
        <dbReference type="ARBA" id="ARBA00047899"/>
    </source>
</evidence>
<evidence type="ECO:0000256" key="15">
    <source>
        <dbReference type="ARBA" id="ARBA00022833"/>
    </source>
</evidence>
<dbReference type="PROSITE" id="PS50081">
    <property type="entry name" value="ZF_DAG_PE_2"/>
    <property type="match status" value="1"/>
</dbReference>
<dbReference type="PROSITE" id="PS51859">
    <property type="entry name" value="RHO_BD"/>
    <property type="match status" value="1"/>
</dbReference>
<dbReference type="Gene3D" id="3.30.60.20">
    <property type="match status" value="1"/>
</dbReference>
<dbReference type="CDD" id="cd20875">
    <property type="entry name" value="C1_ROCK2"/>
    <property type="match status" value="1"/>
</dbReference>
<dbReference type="Pfam" id="PF00069">
    <property type="entry name" value="Pkinase"/>
    <property type="match status" value="1"/>
</dbReference>
<dbReference type="SUPFAM" id="SSF56112">
    <property type="entry name" value="Protein kinase-like (PK-like)"/>
    <property type="match status" value="1"/>
</dbReference>
<dbReference type="GO" id="GO:0005813">
    <property type="term" value="C:centrosome"/>
    <property type="evidence" value="ECO:0007669"/>
    <property type="project" value="TreeGrafter"/>
</dbReference>
<keyword evidence="7" id="KW-0963">Cytoplasm</keyword>
<feature type="domain" description="AGC-kinase C-terminal" evidence="35">
    <location>
        <begin position="341"/>
        <end position="411"/>
    </location>
</feature>
<evidence type="ECO:0000256" key="29">
    <source>
        <dbReference type="PROSITE-ProRule" id="PRU10141"/>
    </source>
</evidence>
<dbReference type="InterPro" id="IPR000961">
    <property type="entry name" value="AGC-kinase_C"/>
</dbReference>
<keyword evidence="22" id="KW-0539">Nucleus</keyword>
<name>A0A8C2KU07_CYPCA</name>
<dbReference type="PROSITE" id="PS00107">
    <property type="entry name" value="PROTEIN_KINASE_ATP"/>
    <property type="match status" value="1"/>
</dbReference>
<dbReference type="GO" id="GO:0007266">
    <property type="term" value="P:Rho protein signal transduction"/>
    <property type="evidence" value="ECO:0007669"/>
    <property type="project" value="UniProtKB-UniRule"/>
</dbReference>
<dbReference type="SUPFAM" id="SSF103652">
    <property type="entry name" value="G protein-binding domain"/>
    <property type="match status" value="1"/>
</dbReference>
<dbReference type="InterPro" id="IPR017441">
    <property type="entry name" value="Protein_kinase_ATP_BS"/>
</dbReference>
<keyword evidence="13" id="KW-0863">Zinc-finger</keyword>
<evidence type="ECO:0000256" key="28">
    <source>
        <dbReference type="PROSITE-ProRule" id="PRU01206"/>
    </source>
</evidence>
<feature type="domain" description="RhoBD" evidence="36">
    <location>
        <begin position="964"/>
        <end position="1032"/>
    </location>
</feature>